<dbReference type="SUPFAM" id="SSF53756">
    <property type="entry name" value="UDP-Glycosyltransferase/glycogen phosphorylase"/>
    <property type="match status" value="1"/>
</dbReference>
<evidence type="ECO:0000313" key="3">
    <source>
        <dbReference type="Proteomes" id="UP001597011"/>
    </source>
</evidence>
<comment type="caution">
    <text evidence="2">The sequence shown here is derived from an EMBL/GenBank/DDBJ whole genome shotgun (WGS) entry which is preliminary data.</text>
</comment>
<feature type="domain" description="Glycosyl transferase family 1" evidence="1">
    <location>
        <begin position="184"/>
        <end position="339"/>
    </location>
</feature>
<organism evidence="2 3">
    <name type="scientific">Mariniflexile aquimaris</name>
    <dbReference type="NCBI Taxonomy" id="881009"/>
    <lineage>
        <taxon>Bacteria</taxon>
        <taxon>Pseudomonadati</taxon>
        <taxon>Bacteroidota</taxon>
        <taxon>Flavobacteriia</taxon>
        <taxon>Flavobacteriales</taxon>
        <taxon>Flavobacteriaceae</taxon>
        <taxon>Mariniflexile</taxon>
    </lineage>
</organism>
<dbReference type="RefSeq" id="WP_379943267.1">
    <property type="nucleotide sequence ID" value="NZ_JBHTIB010000014.1"/>
</dbReference>
<dbReference type="InterPro" id="IPR001296">
    <property type="entry name" value="Glyco_trans_1"/>
</dbReference>
<dbReference type="EC" id="2.4.-.-" evidence="2"/>
<dbReference type="PANTHER" id="PTHR12526">
    <property type="entry name" value="GLYCOSYLTRANSFERASE"/>
    <property type="match status" value="1"/>
</dbReference>
<gene>
    <name evidence="2" type="ORF">ACFQ0I_13935</name>
</gene>
<evidence type="ECO:0000259" key="1">
    <source>
        <dbReference type="Pfam" id="PF00534"/>
    </source>
</evidence>
<dbReference type="Gene3D" id="3.40.50.2000">
    <property type="entry name" value="Glycogen Phosphorylase B"/>
    <property type="match status" value="2"/>
</dbReference>
<name>A0ABW3BWM2_9FLAO</name>
<keyword evidence="3" id="KW-1185">Reference proteome</keyword>
<dbReference type="GO" id="GO:0016757">
    <property type="term" value="F:glycosyltransferase activity"/>
    <property type="evidence" value="ECO:0007669"/>
    <property type="project" value="UniProtKB-KW"/>
</dbReference>
<reference evidence="3" key="1">
    <citation type="journal article" date="2019" name="Int. J. Syst. Evol. Microbiol.">
        <title>The Global Catalogue of Microorganisms (GCM) 10K type strain sequencing project: providing services to taxonomists for standard genome sequencing and annotation.</title>
        <authorList>
            <consortium name="The Broad Institute Genomics Platform"/>
            <consortium name="The Broad Institute Genome Sequencing Center for Infectious Disease"/>
            <person name="Wu L."/>
            <person name="Ma J."/>
        </authorList>
    </citation>
    <scope>NUCLEOTIDE SEQUENCE [LARGE SCALE GENOMIC DNA]</scope>
    <source>
        <strain evidence="3">CCUG 60529</strain>
    </source>
</reference>
<dbReference type="EMBL" id="JBHTIB010000014">
    <property type="protein sequence ID" value="MFD0836874.1"/>
    <property type="molecule type" value="Genomic_DNA"/>
</dbReference>
<dbReference type="Proteomes" id="UP001597011">
    <property type="component" value="Unassembled WGS sequence"/>
</dbReference>
<evidence type="ECO:0000313" key="2">
    <source>
        <dbReference type="EMBL" id="MFD0836874.1"/>
    </source>
</evidence>
<keyword evidence="2" id="KW-0808">Transferase</keyword>
<dbReference type="PANTHER" id="PTHR12526:SF630">
    <property type="entry name" value="GLYCOSYLTRANSFERASE"/>
    <property type="match status" value="1"/>
</dbReference>
<protein>
    <submittedName>
        <fullName evidence="2">Glycosyltransferase</fullName>
        <ecNumber evidence="2">2.4.-.-</ecNumber>
    </submittedName>
</protein>
<proteinExistence type="predicted"/>
<keyword evidence="2" id="KW-0328">Glycosyltransferase</keyword>
<accession>A0ABW3BWM2</accession>
<sequence length="362" mass="41352">MSKLLYITTNLQGSGGVARVLSVKLNYLIETYGYTIHVITTNNKSDTFFYDFNSKIVFHRIEIKNFGFVHLLKYKKSLQEIVDVIKPNIIVNCDNGFKGTLLPYLLNTSAALIYERHGSRQIKTMTLIESLKKNFANLILDRSLYKYKAFIVLNEEDAKDWKADNVVVMSNPLWLSVPKIQNTLQNKVAVAIGRHSIEKQFDVLVQIWKNVIVQYPDWKLKIYGETVGDRSIEKLVQELHMENHIELHAPIKNINQVYSNASLLLNTSSSEAFGLVIIEAMAFGLPVIAFDGATGPKTVIENEKNGMLIKNNDTQAYANKIKELINNDTLRKTIGENAKVSVSRFDLERIMQHWHELYQSLN</sequence>
<dbReference type="Pfam" id="PF00534">
    <property type="entry name" value="Glycos_transf_1"/>
    <property type="match status" value="1"/>
</dbReference>